<dbReference type="EMBL" id="UYRU01049741">
    <property type="protein sequence ID" value="VDN10697.1"/>
    <property type="molecule type" value="Genomic_DNA"/>
</dbReference>
<gene>
    <name evidence="2" type="ORF">DILT_LOCUS6528</name>
</gene>
<organism evidence="2 3">
    <name type="scientific">Dibothriocephalus latus</name>
    <name type="common">Fish tapeworm</name>
    <name type="synonym">Diphyllobothrium latum</name>
    <dbReference type="NCBI Taxonomy" id="60516"/>
    <lineage>
        <taxon>Eukaryota</taxon>
        <taxon>Metazoa</taxon>
        <taxon>Spiralia</taxon>
        <taxon>Lophotrochozoa</taxon>
        <taxon>Platyhelminthes</taxon>
        <taxon>Cestoda</taxon>
        <taxon>Eucestoda</taxon>
        <taxon>Diphyllobothriidea</taxon>
        <taxon>Diphyllobothriidae</taxon>
        <taxon>Dibothriocephalus</taxon>
    </lineage>
</organism>
<accession>A0A3P7LFR2</accession>
<keyword evidence="1" id="KW-0472">Membrane</keyword>
<evidence type="ECO:0000313" key="3">
    <source>
        <dbReference type="Proteomes" id="UP000281553"/>
    </source>
</evidence>
<keyword evidence="1" id="KW-0812">Transmembrane</keyword>
<evidence type="ECO:0000313" key="2">
    <source>
        <dbReference type="EMBL" id="VDN10697.1"/>
    </source>
</evidence>
<proteinExistence type="predicted"/>
<name>A0A3P7LFR2_DIBLA</name>
<dbReference type="Proteomes" id="UP000281553">
    <property type="component" value="Unassembled WGS sequence"/>
</dbReference>
<sequence>MRAWYSPIVLELAYLGGCTNFMSSLPAQEAIESMWTGNIHCSPLAIFFCMLLPFLLYVPQLVQFGKTELFSLSYNRDTNGCLNYRVRQYLIGFEEASQLGEQQASVALKDTDDEQSED</sequence>
<feature type="transmembrane region" description="Helical" evidence="1">
    <location>
        <begin position="37"/>
        <end position="58"/>
    </location>
</feature>
<dbReference type="AlphaFoldDB" id="A0A3P7LFR2"/>
<evidence type="ECO:0000256" key="1">
    <source>
        <dbReference type="SAM" id="Phobius"/>
    </source>
</evidence>
<keyword evidence="3" id="KW-1185">Reference proteome</keyword>
<protein>
    <submittedName>
        <fullName evidence="2">Uncharacterized protein</fullName>
    </submittedName>
</protein>
<dbReference type="OrthoDB" id="10490619at2759"/>
<reference evidence="2 3" key="1">
    <citation type="submission" date="2018-11" db="EMBL/GenBank/DDBJ databases">
        <authorList>
            <consortium name="Pathogen Informatics"/>
        </authorList>
    </citation>
    <scope>NUCLEOTIDE SEQUENCE [LARGE SCALE GENOMIC DNA]</scope>
</reference>
<keyword evidence="1" id="KW-1133">Transmembrane helix</keyword>